<reference evidence="2 3" key="1">
    <citation type="submission" date="2018-11" db="EMBL/GenBank/DDBJ databases">
        <title>Sequencing the genomes of 1000 actinobacteria strains.</title>
        <authorList>
            <person name="Klenk H.-P."/>
        </authorList>
    </citation>
    <scope>NUCLEOTIDE SEQUENCE [LARGE SCALE GENOMIC DNA]</scope>
    <source>
        <strain evidence="2 3">DSM 14012</strain>
    </source>
</reference>
<evidence type="ECO:0000313" key="2">
    <source>
        <dbReference type="EMBL" id="ROR81160.1"/>
    </source>
</evidence>
<evidence type="ECO:0000256" key="1">
    <source>
        <dbReference type="SAM" id="MobiDB-lite"/>
    </source>
</evidence>
<keyword evidence="3" id="KW-1185">Reference proteome</keyword>
<feature type="compositionally biased region" description="Basic residues" evidence="1">
    <location>
        <begin position="10"/>
        <end position="19"/>
    </location>
</feature>
<proteinExistence type="predicted"/>
<gene>
    <name evidence="2" type="ORF">EDD42_1213</name>
</gene>
<sequence>MQDDQEPRIVRSRGSRRAIRPGAPGTDPAPQLPADPVKAAEDTDAAWGGTAKPAGGGGNDDELQRNVPPHW</sequence>
<feature type="region of interest" description="Disordered" evidence="1">
    <location>
        <begin position="1"/>
        <end position="71"/>
    </location>
</feature>
<evidence type="ECO:0000313" key="3">
    <source>
        <dbReference type="Proteomes" id="UP000266915"/>
    </source>
</evidence>
<name>A0A3N2C134_9MICO</name>
<comment type="caution">
    <text evidence="2">The sequence shown here is derived from an EMBL/GenBank/DDBJ whole genome shotgun (WGS) entry which is preliminary data.</text>
</comment>
<dbReference type="EMBL" id="RKHL01000001">
    <property type="protein sequence ID" value="ROR81160.1"/>
    <property type="molecule type" value="Genomic_DNA"/>
</dbReference>
<organism evidence="2 3">
    <name type="scientific">Plantibacter flavus</name>
    <dbReference type="NCBI Taxonomy" id="150123"/>
    <lineage>
        <taxon>Bacteria</taxon>
        <taxon>Bacillati</taxon>
        <taxon>Actinomycetota</taxon>
        <taxon>Actinomycetes</taxon>
        <taxon>Micrococcales</taxon>
        <taxon>Microbacteriaceae</taxon>
        <taxon>Plantibacter</taxon>
    </lineage>
</organism>
<dbReference type="RefSeq" id="WP_085510395.1">
    <property type="nucleotide sequence ID" value="NZ_FXAP01000001.1"/>
</dbReference>
<dbReference type="AlphaFoldDB" id="A0A3N2C134"/>
<protein>
    <submittedName>
        <fullName evidence="2">Uncharacterized protein</fullName>
    </submittedName>
</protein>
<dbReference type="Proteomes" id="UP000266915">
    <property type="component" value="Unassembled WGS sequence"/>
</dbReference>
<accession>A0A3N2C134</accession>